<dbReference type="Pfam" id="PF01844">
    <property type="entry name" value="HNH"/>
    <property type="match status" value="1"/>
</dbReference>
<dbReference type="EMBL" id="NMWU01000008">
    <property type="protein sequence ID" value="PLS31568.1"/>
    <property type="molecule type" value="Genomic_DNA"/>
</dbReference>
<comment type="caution">
    <text evidence="2">The sequence shown here is derived from an EMBL/GenBank/DDBJ whole genome shotgun (WGS) entry which is preliminary data.</text>
</comment>
<dbReference type="GO" id="GO:0008270">
    <property type="term" value="F:zinc ion binding"/>
    <property type="evidence" value="ECO:0007669"/>
    <property type="project" value="InterPro"/>
</dbReference>
<dbReference type="GO" id="GO:0004519">
    <property type="term" value="F:endonuclease activity"/>
    <property type="evidence" value="ECO:0007669"/>
    <property type="project" value="UniProtKB-KW"/>
</dbReference>
<keyword evidence="3" id="KW-1185">Reference proteome</keyword>
<evidence type="ECO:0000313" key="3">
    <source>
        <dbReference type="Proteomes" id="UP000235050"/>
    </source>
</evidence>
<name>A0A2N5JBI3_9BIFI</name>
<evidence type="ECO:0000259" key="1">
    <source>
        <dbReference type="Pfam" id="PF01844"/>
    </source>
</evidence>
<dbReference type="OrthoDB" id="2084290at2"/>
<proteinExistence type="predicted"/>
<dbReference type="GO" id="GO:0003676">
    <property type="term" value="F:nucleic acid binding"/>
    <property type="evidence" value="ECO:0007669"/>
    <property type="project" value="InterPro"/>
</dbReference>
<gene>
    <name evidence="2" type="ORF">Uis1B_0559</name>
</gene>
<protein>
    <submittedName>
        <fullName evidence="2">Endonuclease</fullName>
    </submittedName>
</protein>
<evidence type="ECO:0000313" key="2">
    <source>
        <dbReference type="EMBL" id="PLS31568.1"/>
    </source>
</evidence>
<reference evidence="2 3" key="1">
    <citation type="submission" date="2017-07" db="EMBL/GenBank/DDBJ databases">
        <title>Bifidobacterium novel species.</title>
        <authorList>
            <person name="Lugli G.A."/>
            <person name="Milani C."/>
            <person name="Duranti S."/>
            <person name="Mangifesta M."/>
        </authorList>
    </citation>
    <scope>NUCLEOTIDE SEQUENCE [LARGE SCALE GENOMIC DNA]</scope>
    <source>
        <strain evidence="3">Uis1B</strain>
    </source>
</reference>
<dbReference type="RefSeq" id="WP_133124812.1">
    <property type="nucleotide sequence ID" value="NZ_NMWU01000008.1"/>
</dbReference>
<keyword evidence="2" id="KW-0540">Nuclease</keyword>
<feature type="domain" description="HNH" evidence="1">
    <location>
        <begin position="28"/>
        <end position="81"/>
    </location>
</feature>
<keyword evidence="2" id="KW-0255">Endonuclease</keyword>
<dbReference type="InterPro" id="IPR002711">
    <property type="entry name" value="HNH"/>
</dbReference>
<dbReference type="AlphaFoldDB" id="A0A2N5JBI3"/>
<dbReference type="Gene3D" id="1.10.30.50">
    <property type="match status" value="1"/>
</dbReference>
<keyword evidence="2" id="KW-0378">Hydrolase</keyword>
<organism evidence="2 3">
    <name type="scientific">Bifidobacterium margollesii</name>
    <dbReference type="NCBI Taxonomy" id="2020964"/>
    <lineage>
        <taxon>Bacteria</taxon>
        <taxon>Bacillati</taxon>
        <taxon>Actinomycetota</taxon>
        <taxon>Actinomycetes</taxon>
        <taxon>Bifidobacteriales</taxon>
        <taxon>Bifidobacteriaceae</taxon>
        <taxon>Bifidobacterium</taxon>
    </lineage>
</organism>
<sequence>MSRGNPRKANGWRRNQLIARVCAAYDTCAICGRPVDRTIRCPDPWCGVADEIIPVAKGGSPYQWSNLELAHKWCNEIKSDKTLEWARTEVQRILNGQGKHTQTRPTAIPFRRLDI</sequence>
<dbReference type="Proteomes" id="UP000235050">
    <property type="component" value="Unassembled WGS sequence"/>
</dbReference>
<accession>A0A2N5JBI3</accession>